<accession>F4Q588</accession>
<dbReference type="AlphaFoldDB" id="F4Q588"/>
<proteinExistence type="predicted"/>
<evidence type="ECO:0000313" key="2">
    <source>
        <dbReference type="Proteomes" id="UP000007797"/>
    </source>
</evidence>
<reference evidence="2" key="1">
    <citation type="journal article" date="2011" name="Genome Res.">
        <title>Phylogeny-wide analysis of social amoeba genomes highlights ancient origins for complex intercellular communication.</title>
        <authorList>
            <person name="Heidel A.J."/>
            <person name="Lawal H.M."/>
            <person name="Felder M."/>
            <person name="Schilde C."/>
            <person name="Helps N.R."/>
            <person name="Tunggal B."/>
            <person name="Rivero F."/>
            <person name="John U."/>
            <person name="Schleicher M."/>
            <person name="Eichinger L."/>
            <person name="Platzer M."/>
            <person name="Noegel A.A."/>
            <person name="Schaap P."/>
            <person name="Gloeckner G."/>
        </authorList>
    </citation>
    <scope>NUCLEOTIDE SEQUENCE [LARGE SCALE GENOMIC DNA]</scope>
    <source>
        <strain evidence="2">SH3</strain>
    </source>
</reference>
<dbReference type="RefSeq" id="XP_004355631.1">
    <property type="nucleotide sequence ID" value="XM_004355578.1"/>
</dbReference>
<dbReference type="GeneID" id="14869179"/>
<evidence type="ECO:0000313" key="1">
    <source>
        <dbReference type="EMBL" id="EGG17147.1"/>
    </source>
</evidence>
<dbReference type="Proteomes" id="UP000007797">
    <property type="component" value="Unassembled WGS sequence"/>
</dbReference>
<sequence length="491" mass="54902">MAVEKFTVRNALSFPVTFFALGGPTFNLSPGQKQTQDACAIWFSTRVQGPGEIMNVTDFEKYRDDYIRELDSLGVDPKAYGPGKSGGNEGVAAGSVIGLTIDELEWVFKIPNTMEQTGRGDAMYFGAKKEGVYGSCNLVVLADMDPCHQLDLTHAPWWHLRIETDNGQVQPPVDDYKYVAPDLDKYQDYNFVRFCNAQTKHFMCAGKGKSDDLAIPLANVDALTQPFDPLNSEEYFAYQPDSSGPYNIKLISTKKIGDKEQTRYLTYKNNNLYLQSTQEIGSESHTQVFNVGTNWMSGGDVFIKLGFSGGGVVAGKPAPGESFLYQSIDGAGDQQWIVFSYTVDVHKIPSNRSFKIVHCKTGLILCPAVKGYRMVEDNVPQVQGCPKECRLYCKPATGRGQDVFLLSFGPYINSSYYLMRNNDKTTGSVEVYDDNVSKLSDAYCWKFKITDHRAGFHLVNLLDETENLFWNGNDFGFFGGDYDDQLWVAYF</sequence>
<organism evidence="1 2">
    <name type="scientific">Cavenderia fasciculata</name>
    <name type="common">Slime mold</name>
    <name type="synonym">Dictyostelium fasciculatum</name>
    <dbReference type="NCBI Taxonomy" id="261658"/>
    <lineage>
        <taxon>Eukaryota</taxon>
        <taxon>Amoebozoa</taxon>
        <taxon>Evosea</taxon>
        <taxon>Eumycetozoa</taxon>
        <taxon>Dictyostelia</taxon>
        <taxon>Acytosteliales</taxon>
        <taxon>Cavenderiaceae</taxon>
        <taxon>Cavenderia</taxon>
    </lineage>
</organism>
<dbReference type="EMBL" id="GL883021">
    <property type="protein sequence ID" value="EGG17147.1"/>
    <property type="molecule type" value="Genomic_DNA"/>
</dbReference>
<name>F4Q588_CACFS</name>
<gene>
    <name evidence="1" type="ORF">DFA_08129</name>
</gene>
<protein>
    <submittedName>
        <fullName evidence="1">Uncharacterized protein</fullName>
    </submittedName>
</protein>
<keyword evidence="2" id="KW-1185">Reference proteome</keyword>
<dbReference type="KEGG" id="dfa:DFA_08129"/>